<dbReference type="Pfam" id="PF13472">
    <property type="entry name" value="Lipase_GDSL_2"/>
    <property type="match status" value="1"/>
</dbReference>
<dbReference type="Gene3D" id="3.40.50.1110">
    <property type="entry name" value="SGNH hydrolase"/>
    <property type="match status" value="1"/>
</dbReference>
<feature type="domain" description="SGNH hydrolase-type esterase" evidence="1">
    <location>
        <begin position="7"/>
        <end position="188"/>
    </location>
</feature>
<dbReference type="InterPro" id="IPR053140">
    <property type="entry name" value="GDSL_Rv0518-like"/>
</dbReference>
<protein>
    <submittedName>
        <fullName evidence="2">Lysophospholipase L1-like esterase</fullName>
    </submittedName>
</protein>
<name>A0A2P5K8J9_9BURK</name>
<accession>A0A2P5K8J9</accession>
<dbReference type="AlphaFoldDB" id="A0A2P5K8J9"/>
<dbReference type="InterPro" id="IPR013830">
    <property type="entry name" value="SGNH_hydro"/>
</dbReference>
<comment type="caution">
    <text evidence="2">The sequence shown here is derived from an EMBL/GenBank/DDBJ whole genome shotgun (WGS) entry which is preliminary data.</text>
</comment>
<dbReference type="InterPro" id="IPR036514">
    <property type="entry name" value="SGNH_hydro_sf"/>
</dbReference>
<evidence type="ECO:0000313" key="2">
    <source>
        <dbReference type="EMBL" id="PPB83048.1"/>
    </source>
</evidence>
<dbReference type="Proteomes" id="UP000243096">
    <property type="component" value="Unassembled WGS sequence"/>
</dbReference>
<gene>
    <name evidence="2" type="ORF">B0O95_111108</name>
</gene>
<evidence type="ECO:0000259" key="1">
    <source>
        <dbReference type="Pfam" id="PF13472"/>
    </source>
</evidence>
<keyword evidence="3" id="KW-1185">Reference proteome</keyword>
<dbReference type="SUPFAM" id="SSF52266">
    <property type="entry name" value="SGNH hydrolase"/>
    <property type="match status" value="1"/>
</dbReference>
<dbReference type="GO" id="GO:0016788">
    <property type="term" value="F:hydrolase activity, acting on ester bonds"/>
    <property type="evidence" value="ECO:0007669"/>
    <property type="project" value="UniProtKB-ARBA"/>
</dbReference>
<dbReference type="PANTHER" id="PTHR43784">
    <property type="entry name" value="GDSL-LIKE LIPASE/ACYLHYDROLASE, PUTATIVE (AFU_ORTHOLOGUE AFUA_2G00820)-RELATED"/>
    <property type="match status" value="1"/>
</dbReference>
<reference evidence="2 3" key="1">
    <citation type="submission" date="2018-01" db="EMBL/GenBank/DDBJ databases">
        <title>Genomic Encyclopedia of Type Strains, Phase III (KMG-III): the genomes of soil and plant-associated and newly described type strains.</title>
        <authorList>
            <person name="Whitman W."/>
        </authorList>
    </citation>
    <scope>NUCLEOTIDE SEQUENCE [LARGE SCALE GENOMIC DNA]</scope>
    <source>
        <strain evidence="2 3">HKI456</strain>
    </source>
</reference>
<dbReference type="EMBL" id="PRDW01000011">
    <property type="protein sequence ID" value="PPB83048.1"/>
    <property type="molecule type" value="Genomic_DNA"/>
</dbReference>
<evidence type="ECO:0000313" key="3">
    <source>
        <dbReference type="Proteomes" id="UP000243096"/>
    </source>
</evidence>
<proteinExistence type="predicted"/>
<sequence length="202" mass="22204">MRSTLNLNRRWLDELAARLARQGLGGVSVVNLGISGNRLLSDSACYGERLVSRFERDALQQPGVRAVIVLVGINDINFGAMSPRAGLDCDFPHTVVGAPQLIDGYQRVAVDARRRNVRIYIGTLTPTDLPASREAVRSAVNDWIRKQHQFDGVIDFDAALRNSAHPTRMAVRYDSGDRVHPSDAGYRAMAGAVPLAWFAPPR</sequence>
<organism evidence="2 3">
    <name type="scientific">Mycetohabitans endofungorum</name>
    <dbReference type="NCBI Taxonomy" id="417203"/>
    <lineage>
        <taxon>Bacteria</taxon>
        <taxon>Pseudomonadati</taxon>
        <taxon>Pseudomonadota</taxon>
        <taxon>Betaproteobacteria</taxon>
        <taxon>Burkholderiales</taxon>
        <taxon>Burkholderiaceae</taxon>
        <taxon>Mycetohabitans</taxon>
    </lineage>
</organism>
<dbReference type="PANTHER" id="PTHR43784:SF2">
    <property type="entry name" value="GDSL-LIKE LIPASE_ACYLHYDROLASE, PUTATIVE (AFU_ORTHOLOGUE AFUA_2G00820)-RELATED"/>
    <property type="match status" value="1"/>
</dbReference>